<dbReference type="Gene3D" id="1.10.287.700">
    <property type="entry name" value="Helix hairpin bin"/>
    <property type="match status" value="1"/>
</dbReference>
<dbReference type="AlphaFoldDB" id="A0ABD1CGC8"/>
<proteinExistence type="predicted"/>
<protein>
    <submittedName>
        <fullName evidence="3">Uncharacterized protein</fullName>
    </submittedName>
</protein>
<keyword evidence="2" id="KW-0732">Signal</keyword>
<feature type="region of interest" description="Disordered" evidence="1">
    <location>
        <begin position="40"/>
        <end position="59"/>
    </location>
</feature>
<accession>A0ABD1CGC8</accession>
<evidence type="ECO:0000256" key="1">
    <source>
        <dbReference type="SAM" id="MobiDB-lite"/>
    </source>
</evidence>
<feature type="chain" id="PRO_5044774057" evidence="2">
    <location>
        <begin position="19"/>
        <end position="102"/>
    </location>
</feature>
<evidence type="ECO:0000313" key="4">
    <source>
        <dbReference type="Proteomes" id="UP001562425"/>
    </source>
</evidence>
<name>A0ABD1CGC8_CULPP</name>
<dbReference type="Proteomes" id="UP001562425">
    <property type="component" value="Unassembled WGS sequence"/>
</dbReference>
<sequence>MKLTLVLLLVGLVCAVYAQDAAKDAAKDATDKVKTDVPDVKDAVTTPDPKDAAKGAEEAAGKAKDAAAKAKDDISGAAKKLGEGFKLFSKTIGSFFDGLTSR</sequence>
<gene>
    <name evidence="3" type="ORF">pipiens_017477</name>
</gene>
<comment type="caution">
    <text evidence="3">The sequence shown here is derived from an EMBL/GenBank/DDBJ whole genome shotgun (WGS) entry which is preliminary data.</text>
</comment>
<dbReference type="EMBL" id="JBEHCU010012474">
    <property type="protein sequence ID" value="KAL1375457.1"/>
    <property type="molecule type" value="Genomic_DNA"/>
</dbReference>
<evidence type="ECO:0000256" key="2">
    <source>
        <dbReference type="SAM" id="SignalP"/>
    </source>
</evidence>
<evidence type="ECO:0000313" key="3">
    <source>
        <dbReference type="EMBL" id="KAL1375457.1"/>
    </source>
</evidence>
<organism evidence="3 4">
    <name type="scientific">Culex pipiens pipiens</name>
    <name type="common">Northern house mosquito</name>
    <dbReference type="NCBI Taxonomy" id="38569"/>
    <lineage>
        <taxon>Eukaryota</taxon>
        <taxon>Metazoa</taxon>
        <taxon>Ecdysozoa</taxon>
        <taxon>Arthropoda</taxon>
        <taxon>Hexapoda</taxon>
        <taxon>Insecta</taxon>
        <taxon>Pterygota</taxon>
        <taxon>Neoptera</taxon>
        <taxon>Endopterygota</taxon>
        <taxon>Diptera</taxon>
        <taxon>Nematocera</taxon>
        <taxon>Culicoidea</taxon>
        <taxon>Culicidae</taxon>
        <taxon>Culicinae</taxon>
        <taxon>Culicini</taxon>
        <taxon>Culex</taxon>
        <taxon>Culex</taxon>
    </lineage>
</organism>
<reference evidence="3 4" key="1">
    <citation type="submission" date="2024-05" db="EMBL/GenBank/DDBJ databases">
        <title>Culex pipiens pipiens assembly and annotation.</title>
        <authorList>
            <person name="Alout H."/>
            <person name="Durand T."/>
        </authorList>
    </citation>
    <scope>NUCLEOTIDE SEQUENCE [LARGE SCALE GENOMIC DNA]</scope>
    <source>
        <strain evidence="3">HA-2024</strain>
        <tissue evidence="3">Whole body</tissue>
    </source>
</reference>
<keyword evidence="4" id="KW-1185">Reference proteome</keyword>
<feature type="signal peptide" evidence="2">
    <location>
        <begin position="1"/>
        <end position="18"/>
    </location>
</feature>